<dbReference type="AlphaFoldDB" id="A0A1H0ZAI0"/>
<reference evidence="3" key="1">
    <citation type="submission" date="2016-10" db="EMBL/GenBank/DDBJ databases">
        <authorList>
            <person name="Varghese N."/>
            <person name="Submissions S."/>
        </authorList>
    </citation>
    <scope>NUCLEOTIDE SEQUENCE [LARGE SCALE GENOMIC DNA]</scope>
    <source>
        <strain evidence="3">MPL-11</strain>
    </source>
</reference>
<dbReference type="EMBL" id="FNJW01000008">
    <property type="protein sequence ID" value="SDQ24435.1"/>
    <property type="molecule type" value="Genomic_DNA"/>
</dbReference>
<dbReference type="Pfam" id="PF19845">
    <property type="entry name" value="DUF6320"/>
    <property type="match status" value="1"/>
</dbReference>
<keyword evidence="1" id="KW-0472">Membrane</keyword>
<dbReference type="RefSeq" id="WP_089976512.1">
    <property type="nucleotide sequence ID" value="NZ_CP084916.1"/>
</dbReference>
<dbReference type="InterPro" id="IPR046283">
    <property type="entry name" value="DUF6320"/>
</dbReference>
<dbReference type="Proteomes" id="UP000199481">
    <property type="component" value="Unassembled WGS sequence"/>
</dbReference>
<feature type="transmembrane region" description="Helical" evidence="1">
    <location>
        <begin position="189"/>
        <end position="209"/>
    </location>
</feature>
<name>A0A1H0ZAI0_9LACT</name>
<keyword evidence="1" id="KW-0812">Transmembrane</keyword>
<dbReference type="OrthoDB" id="2164897at2"/>
<keyword evidence="3" id="KW-1185">Reference proteome</keyword>
<sequence length="221" mass="25296">MSYCQHCQVTVTGDWSTCPLCHQSLEKSSGTPIPNPYPDIPLRFNKEQVIRILMIISLVTISISLVIELFWLHSPKGLNIISFGIVSMWLVLLIIIRKRRNIAKSILYLIISLSLLSIYWDYVGGWSAWSTTHAVPMICIFSLVAMYIAVRLVKIEVGDYIIYLLCAALIGFIPAVFLFFDWVTTPLPSWLSISFSTVMLVITIIFYRVEVLKELEKRMMI</sequence>
<feature type="transmembrane region" description="Helical" evidence="1">
    <location>
        <begin position="160"/>
        <end position="183"/>
    </location>
</feature>
<organism evidence="2 3">
    <name type="scientific">Carnobacterium viridans</name>
    <dbReference type="NCBI Taxonomy" id="174587"/>
    <lineage>
        <taxon>Bacteria</taxon>
        <taxon>Bacillati</taxon>
        <taxon>Bacillota</taxon>
        <taxon>Bacilli</taxon>
        <taxon>Lactobacillales</taxon>
        <taxon>Carnobacteriaceae</taxon>
        <taxon>Carnobacterium</taxon>
    </lineage>
</organism>
<proteinExistence type="predicted"/>
<evidence type="ECO:0000313" key="2">
    <source>
        <dbReference type="EMBL" id="SDQ24435.1"/>
    </source>
</evidence>
<evidence type="ECO:0000256" key="1">
    <source>
        <dbReference type="SAM" id="Phobius"/>
    </source>
</evidence>
<evidence type="ECO:0000313" key="3">
    <source>
        <dbReference type="Proteomes" id="UP000199481"/>
    </source>
</evidence>
<protein>
    <submittedName>
        <fullName evidence="2">Uncharacterized protein</fullName>
    </submittedName>
</protein>
<keyword evidence="1" id="KW-1133">Transmembrane helix</keyword>
<feature type="transmembrane region" description="Helical" evidence="1">
    <location>
        <begin position="52"/>
        <end position="72"/>
    </location>
</feature>
<feature type="transmembrane region" description="Helical" evidence="1">
    <location>
        <begin position="134"/>
        <end position="153"/>
    </location>
</feature>
<accession>A0A1H0ZAI0</accession>
<feature type="transmembrane region" description="Helical" evidence="1">
    <location>
        <begin position="78"/>
        <end position="96"/>
    </location>
</feature>
<gene>
    <name evidence="2" type="ORF">SAMN04487752_1409</name>
</gene>
<feature type="transmembrane region" description="Helical" evidence="1">
    <location>
        <begin position="105"/>
        <end position="122"/>
    </location>
</feature>